<evidence type="ECO:0000313" key="7">
    <source>
        <dbReference type="Proteomes" id="UP001220964"/>
    </source>
</evidence>
<evidence type="ECO:0000313" key="6">
    <source>
        <dbReference type="EMBL" id="MDF0599179.1"/>
    </source>
</evidence>
<evidence type="ECO:0000256" key="1">
    <source>
        <dbReference type="ARBA" id="ARBA00004141"/>
    </source>
</evidence>
<evidence type="ECO:0000256" key="5">
    <source>
        <dbReference type="SAM" id="Phobius"/>
    </source>
</evidence>
<comment type="caution">
    <text evidence="6">The sequence shown here is derived from an EMBL/GenBank/DDBJ whole genome shotgun (WGS) entry which is preliminary data.</text>
</comment>
<keyword evidence="4 5" id="KW-0472">Membrane</keyword>
<organism evidence="6 7">
    <name type="scientific">Psychromarinibacter sediminicola</name>
    <dbReference type="NCBI Taxonomy" id="3033385"/>
    <lineage>
        <taxon>Bacteria</taxon>
        <taxon>Pseudomonadati</taxon>
        <taxon>Pseudomonadota</taxon>
        <taxon>Alphaproteobacteria</taxon>
        <taxon>Rhodobacterales</taxon>
        <taxon>Paracoccaceae</taxon>
        <taxon>Psychromarinibacter</taxon>
    </lineage>
</organism>
<comment type="subcellular location">
    <subcellularLocation>
        <location evidence="1">Membrane</location>
        <topology evidence="1">Multi-pass membrane protein</topology>
    </subcellularLocation>
</comment>
<dbReference type="Pfam" id="PF07264">
    <property type="entry name" value="EI24"/>
    <property type="match status" value="1"/>
</dbReference>
<dbReference type="Proteomes" id="UP001220964">
    <property type="component" value="Unassembled WGS sequence"/>
</dbReference>
<keyword evidence="7" id="KW-1185">Reference proteome</keyword>
<feature type="transmembrane region" description="Helical" evidence="5">
    <location>
        <begin position="125"/>
        <end position="146"/>
    </location>
</feature>
<dbReference type="AlphaFoldDB" id="A0AAE3NMU3"/>
<evidence type="ECO:0000256" key="4">
    <source>
        <dbReference type="ARBA" id="ARBA00023136"/>
    </source>
</evidence>
<keyword evidence="2 5" id="KW-0812">Transmembrane</keyword>
<protein>
    <submittedName>
        <fullName evidence="6">EI24 domain-containing protein</fullName>
    </submittedName>
</protein>
<feature type="transmembrane region" description="Helical" evidence="5">
    <location>
        <begin position="206"/>
        <end position="223"/>
    </location>
</feature>
<evidence type="ECO:0000256" key="3">
    <source>
        <dbReference type="ARBA" id="ARBA00022989"/>
    </source>
</evidence>
<dbReference type="EMBL" id="JARGYC010000001">
    <property type="protein sequence ID" value="MDF0599179.1"/>
    <property type="molecule type" value="Genomic_DNA"/>
</dbReference>
<dbReference type="RefSeq" id="WP_275565326.1">
    <property type="nucleotide sequence ID" value="NZ_JARGYC010000001.1"/>
</dbReference>
<feature type="transmembrane region" description="Helical" evidence="5">
    <location>
        <begin position="68"/>
        <end position="95"/>
    </location>
</feature>
<feature type="transmembrane region" description="Helical" evidence="5">
    <location>
        <begin position="21"/>
        <end position="48"/>
    </location>
</feature>
<accession>A0AAE3NMU3</accession>
<reference evidence="6" key="1">
    <citation type="submission" date="2023-03" db="EMBL/GenBank/DDBJ databases">
        <title>Multiphase analysis and comparison of six strains from genera Psychromarinibacter, Lutimaribacter, and Maritimibacter, including a novel species: Psychromarinibacter sediminicola sp. nov.</title>
        <authorList>
            <person name="Wang Y.-H."/>
            <person name="Ye M.-Q."/>
            <person name="Du Z.-J."/>
        </authorList>
    </citation>
    <scope>NUCLEOTIDE SEQUENCE</scope>
    <source>
        <strain evidence="6">C21-152</strain>
    </source>
</reference>
<gene>
    <name evidence="6" type="ORF">P1J78_00410</name>
</gene>
<sequence length="232" mass="25567">MILGDFLKALGQTGDPRFRRVLWLGLGLSVALLFGVYAAFLGLVNWVAPDTVLLPYFGEVAWVDDLLSFASIALMLVLSVVLMMPVASLFTGLFLEDVAAAVEAKHYPELPPVPRIPWRDVLADTLSFFCLLVGVNVVAFVLAIVFAPFAPFIFYAVNGFLLGREYFQIAAMRRVGRQGAREIYRANVLPIWIAGMLMAVPLSVPLLNLIIPILGAATFTHMFHRLSRNRSG</sequence>
<keyword evidence="3 5" id="KW-1133">Transmembrane helix</keyword>
<dbReference type="InterPro" id="IPR059112">
    <property type="entry name" value="CysZ/EI24"/>
</dbReference>
<name>A0AAE3NMU3_9RHOB</name>
<proteinExistence type="predicted"/>
<evidence type="ECO:0000256" key="2">
    <source>
        <dbReference type="ARBA" id="ARBA00022692"/>
    </source>
</evidence>